<protein>
    <submittedName>
        <fullName evidence="2">Uncharacterized protein</fullName>
    </submittedName>
</protein>
<dbReference type="SUPFAM" id="SSF52047">
    <property type="entry name" value="RNI-like"/>
    <property type="match status" value="1"/>
</dbReference>
<organism evidence="2 3">
    <name type="scientific">Entomortierella chlamydospora</name>
    <dbReference type="NCBI Taxonomy" id="101097"/>
    <lineage>
        <taxon>Eukaryota</taxon>
        <taxon>Fungi</taxon>
        <taxon>Fungi incertae sedis</taxon>
        <taxon>Mucoromycota</taxon>
        <taxon>Mortierellomycotina</taxon>
        <taxon>Mortierellomycetes</taxon>
        <taxon>Mortierellales</taxon>
        <taxon>Mortierellaceae</taxon>
        <taxon>Entomortierella</taxon>
    </lineage>
</organism>
<comment type="caution">
    <text evidence="2">The sequence shown here is derived from an EMBL/GenBank/DDBJ whole genome shotgun (WGS) entry which is preliminary data.</text>
</comment>
<dbReference type="EMBL" id="JAAAID010001136">
    <property type="protein sequence ID" value="KAG0011497.1"/>
    <property type="molecule type" value="Genomic_DNA"/>
</dbReference>
<feature type="compositionally biased region" description="Low complexity" evidence="1">
    <location>
        <begin position="289"/>
        <end position="299"/>
    </location>
</feature>
<sequence>MDSSSMQQNLGAIGDEPPVYSADITSTKEGTEVVNVAATVTSATTVTTMAISTSTPPTSVPSRTTTPAYRVFQIPELAHSIAQYLRPIYISQLRLVSKALYAAYIPYLRIHLHRNSTASWTTFPLLKEGDRNSKKAFSSNVIETNDGKTPTKEQSTPTVAATDALKETEAKESTTSGTTKSTSKSEKANGKDSSSAVRVYGDLVHDITADSMDNFESLLPILRDCSNLSTLTVTRWSRDLPIFRQVLSMAPKLENLSISFYNTVDLNVFLATLIIYADTCPSDEVEGETAATTTKTAAKPHSNTGKEKETSKSRVSGFGSLRSLDIKHRVPDINYIRWRVFKSALDKLPNLRQLSLTGIGFRGGKDIANPAITIAALTPASSINSNPAPLAPFTISTNNSHNISANIPPDQDNLGDDDDDDDDDEPRSLEDGNPASSRTYPHLQSLSLTFCECPVPTMLDLDRIFPNLTSLEMNKCRNTWLHVFERDPHNPTSHLGISSPSSSVSSLDSDIHSHNANTTTAKGAAAPRRVPFPLLTRLKLVDRYGGHEDLIYEIVKNRPGLVSLETYLISLNIDTLLPMANHCANENRFLTRFSLSPFWSNSSTRRDVERLFEFSFLSRVKHLYIQQELTEKISFSSALTSLHIGAGFARESAIESDSVPAWNAILRRLPMLETLRVDRCIKDYSLFEGLGRSTSVENSDSDLQRNDGDEAKDSTSTPEIRESLETDSAISSSPLPTAPPSLDPNGSIPQQPTMVQDWTGERPYLQELQITFRVSCVVQTEDLDRELVQRFRFLERLYFSSSKKPADLDDRKASWRPGLVIEHRRYESK</sequence>
<gene>
    <name evidence="2" type="ORF">BGZ80_000638</name>
</gene>
<accession>A0A9P6SYA8</accession>
<evidence type="ECO:0000256" key="1">
    <source>
        <dbReference type="SAM" id="MobiDB-lite"/>
    </source>
</evidence>
<feature type="region of interest" description="Disordered" evidence="1">
    <location>
        <begin position="400"/>
        <end position="440"/>
    </location>
</feature>
<feature type="compositionally biased region" description="Acidic residues" evidence="1">
    <location>
        <begin position="413"/>
        <end position="425"/>
    </location>
</feature>
<proteinExistence type="predicted"/>
<feature type="compositionally biased region" description="Basic and acidic residues" evidence="1">
    <location>
        <begin position="702"/>
        <end position="724"/>
    </location>
</feature>
<name>A0A9P6SYA8_9FUNG</name>
<dbReference type="Proteomes" id="UP000703661">
    <property type="component" value="Unassembled WGS sequence"/>
</dbReference>
<dbReference type="Gene3D" id="3.80.10.10">
    <property type="entry name" value="Ribonuclease Inhibitor"/>
    <property type="match status" value="2"/>
</dbReference>
<feature type="region of interest" description="Disordered" evidence="1">
    <location>
        <begin position="137"/>
        <end position="191"/>
    </location>
</feature>
<dbReference type="InterPro" id="IPR032675">
    <property type="entry name" value="LRR_dom_sf"/>
</dbReference>
<feature type="region of interest" description="Disordered" evidence="1">
    <location>
        <begin position="287"/>
        <end position="314"/>
    </location>
</feature>
<keyword evidence="3" id="KW-1185">Reference proteome</keyword>
<evidence type="ECO:0000313" key="3">
    <source>
        <dbReference type="Proteomes" id="UP000703661"/>
    </source>
</evidence>
<reference evidence="2" key="1">
    <citation type="journal article" date="2020" name="Fungal Divers.">
        <title>Resolving the Mortierellaceae phylogeny through synthesis of multi-gene phylogenetics and phylogenomics.</title>
        <authorList>
            <person name="Vandepol N."/>
            <person name="Liber J."/>
            <person name="Desiro A."/>
            <person name="Na H."/>
            <person name="Kennedy M."/>
            <person name="Barry K."/>
            <person name="Grigoriev I.V."/>
            <person name="Miller A.N."/>
            <person name="O'Donnell K."/>
            <person name="Stajich J.E."/>
            <person name="Bonito G."/>
        </authorList>
    </citation>
    <scope>NUCLEOTIDE SEQUENCE</scope>
    <source>
        <strain evidence="2">NRRL 2769</strain>
    </source>
</reference>
<dbReference type="AlphaFoldDB" id="A0A9P6SYA8"/>
<evidence type="ECO:0000313" key="2">
    <source>
        <dbReference type="EMBL" id="KAG0011497.1"/>
    </source>
</evidence>
<feature type="compositionally biased region" description="Low complexity" evidence="1">
    <location>
        <begin position="173"/>
        <end position="182"/>
    </location>
</feature>
<feature type="region of interest" description="Disordered" evidence="1">
    <location>
        <begin position="694"/>
        <end position="754"/>
    </location>
</feature>